<dbReference type="SUPFAM" id="SSF53927">
    <property type="entry name" value="Cytidine deaminase-like"/>
    <property type="match status" value="1"/>
</dbReference>
<dbReference type="RefSeq" id="WP_116304347.1">
    <property type="nucleotide sequence ID" value="NZ_NFZV01000058.1"/>
</dbReference>
<comment type="caution">
    <text evidence="2">The sequence shown here is derived from an EMBL/GenBank/DDBJ whole genome shotgun (WGS) entry which is preliminary data.</text>
</comment>
<accession>A0A3E0WHS4</accession>
<dbReference type="EMBL" id="NFZW01000055">
    <property type="protein sequence ID" value="RFA31516.1"/>
    <property type="molecule type" value="Genomic_DNA"/>
</dbReference>
<evidence type="ECO:0000313" key="3">
    <source>
        <dbReference type="Proteomes" id="UP000256763"/>
    </source>
</evidence>
<organism evidence="2 3">
    <name type="scientific">Alkalilimnicola ehrlichii</name>
    <dbReference type="NCBI Taxonomy" id="351052"/>
    <lineage>
        <taxon>Bacteria</taxon>
        <taxon>Pseudomonadati</taxon>
        <taxon>Pseudomonadota</taxon>
        <taxon>Gammaproteobacteria</taxon>
        <taxon>Chromatiales</taxon>
        <taxon>Ectothiorhodospiraceae</taxon>
        <taxon>Alkalilimnicola</taxon>
    </lineage>
</organism>
<feature type="compositionally biased region" description="Polar residues" evidence="1">
    <location>
        <begin position="15"/>
        <end position="27"/>
    </location>
</feature>
<dbReference type="AlphaFoldDB" id="A0A3E0WHS4"/>
<dbReference type="OrthoDB" id="9816400at2"/>
<feature type="region of interest" description="Disordered" evidence="1">
    <location>
        <begin position="1"/>
        <end position="72"/>
    </location>
</feature>
<dbReference type="GO" id="GO:0003824">
    <property type="term" value="F:catalytic activity"/>
    <property type="evidence" value="ECO:0007669"/>
    <property type="project" value="InterPro"/>
</dbReference>
<dbReference type="InterPro" id="IPR016193">
    <property type="entry name" value="Cytidine_deaminase-like"/>
</dbReference>
<proteinExistence type="predicted"/>
<name>A0A3E0WHS4_9GAMM</name>
<dbReference type="Proteomes" id="UP000256763">
    <property type="component" value="Unassembled WGS sequence"/>
</dbReference>
<gene>
    <name evidence="2" type="ORF">CAL65_22505</name>
</gene>
<dbReference type="Pfam" id="PF14431">
    <property type="entry name" value="YwqJ-deaminase"/>
    <property type="match status" value="1"/>
</dbReference>
<protein>
    <submittedName>
        <fullName evidence="2">Uncharacterized protein</fullName>
    </submittedName>
</protein>
<evidence type="ECO:0000256" key="1">
    <source>
        <dbReference type="SAM" id="MobiDB-lite"/>
    </source>
</evidence>
<evidence type="ECO:0000313" key="2">
    <source>
        <dbReference type="EMBL" id="RFA31516.1"/>
    </source>
</evidence>
<keyword evidence="3" id="KW-1185">Reference proteome</keyword>
<dbReference type="InterPro" id="IPR025968">
    <property type="entry name" value="YwqJ_deaminase"/>
</dbReference>
<reference evidence="3" key="1">
    <citation type="submission" date="2017-05" db="EMBL/GenBank/DDBJ databases">
        <authorList>
            <person name="Sharma S."/>
            <person name="Sidhu C."/>
            <person name="Pinnaka A.K."/>
        </authorList>
    </citation>
    <scope>NUCLEOTIDE SEQUENCE [LARGE SCALE GENOMIC DNA]</scope>
    <source>
        <strain evidence="3">AK93</strain>
    </source>
</reference>
<sequence>MGVPVLWVRGKRGNGHNSQGSTNQGELSGSGSGPQGQGAAPSVGGGAGGVPNSPASRLADKVQGLPSSQRPNTVAVIQHQDGTITVGRNQGGVQNSTVQNALDNAPANCFAGQCAEINALSRALNKGRSLDGASISVSNVRGPASISGVHGTPKPQCETCSSVLDQLDVNGN</sequence>